<evidence type="ECO:0000259" key="5">
    <source>
        <dbReference type="PROSITE" id="PS50931"/>
    </source>
</evidence>
<proteinExistence type="inferred from homology"/>
<dbReference type="SUPFAM" id="SSF53850">
    <property type="entry name" value="Periplasmic binding protein-like II"/>
    <property type="match status" value="1"/>
</dbReference>
<evidence type="ECO:0000256" key="4">
    <source>
        <dbReference type="ARBA" id="ARBA00023163"/>
    </source>
</evidence>
<dbReference type="PANTHER" id="PTHR30126">
    <property type="entry name" value="HTH-TYPE TRANSCRIPTIONAL REGULATOR"/>
    <property type="match status" value="1"/>
</dbReference>
<protein>
    <submittedName>
        <fullName evidence="6">LysR family transcriptional regulator</fullName>
    </submittedName>
</protein>
<dbReference type="InterPro" id="IPR000847">
    <property type="entry name" value="LysR_HTH_N"/>
</dbReference>
<keyword evidence="3" id="KW-0238">DNA-binding</keyword>
<name>A0ABQ5VHL7_9RHOB</name>
<dbReference type="Gene3D" id="3.40.190.10">
    <property type="entry name" value="Periplasmic binding protein-like II"/>
    <property type="match status" value="2"/>
</dbReference>
<evidence type="ECO:0000313" key="7">
    <source>
        <dbReference type="Proteomes" id="UP001161388"/>
    </source>
</evidence>
<organism evidence="6 7">
    <name type="scientific">Sulfitobacter pacificus</name>
    <dbReference type="NCBI Taxonomy" id="1499314"/>
    <lineage>
        <taxon>Bacteria</taxon>
        <taxon>Pseudomonadati</taxon>
        <taxon>Pseudomonadota</taxon>
        <taxon>Alphaproteobacteria</taxon>
        <taxon>Rhodobacterales</taxon>
        <taxon>Roseobacteraceae</taxon>
        <taxon>Sulfitobacter</taxon>
    </lineage>
</organism>
<comment type="similarity">
    <text evidence="1">Belongs to the LysR transcriptional regulatory family.</text>
</comment>
<dbReference type="Gene3D" id="1.10.10.10">
    <property type="entry name" value="Winged helix-like DNA-binding domain superfamily/Winged helix DNA-binding domain"/>
    <property type="match status" value="1"/>
</dbReference>
<dbReference type="SUPFAM" id="SSF46785">
    <property type="entry name" value="Winged helix' DNA-binding domain"/>
    <property type="match status" value="1"/>
</dbReference>
<dbReference type="InterPro" id="IPR036390">
    <property type="entry name" value="WH_DNA-bd_sf"/>
</dbReference>
<comment type="caution">
    <text evidence="6">The sequence shown here is derived from an EMBL/GenBank/DDBJ whole genome shotgun (WGS) entry which is preliminary data.</text>
</comment>
<dbReference type="PRINTS" id="PR00039">
    <property type="entry name" value="HTHLYSR"/>
</dbReference>
<evidence type="ECO:0000256" key="3">
    <source>
        <dbReference type="ARBA" id="ARBA00023125"/>
    </source>
</evidence>
<dbReference type="Pfam" id="PF00126">
    <property type="entry name" value="HTH_1"/>
    <property type="match status" value="1"/>
</dbReference>
<sequence>MGYRICYTLTMLLVQIRTFVEVYRQGSLSAAALQLGLTQPAVSQHIASLENHLGRKLFTRHARGVAPTAIADDLARQTGDPLDSIEEALSQTRATAARMAGTIHLTGPSDILSDLVSPHLGVLTRENLSVDMHPAIGDEIATRLLEGTADFGFAVIKPDDARLEACLAGREEILLAVPPEMAGFIQAADTLGAALEEQPFVSYSAQRDLMRFWMQHHGIDVGRSEEKVTAPDLRALRRLVSAGLGWSILPRYLIADHLADGSLVSIPGANGPLFIDYYLLRTRASRRTPRLVAACKLLLESFDTQEHRKAGTRL</sequence>
<accession>A0ABQ5VHL7</accession>
<dbReference type="EMBL" id="BSNL01000001">
    <property type="protein sequence ID" value="GLQ26593.1"/>
    <property type="molecule type" value="Genomic_DNA"/>
</dbReference>
<evidence type="ECO:0000256" key="2">
    <source>
        <dbReference type="ARBA" id="ARBA00023015"/>
    </source>
</evidence>
<dbReference type="InterPro" id="IPR005119">
    <property type="entry name" value="LysR_subst-bd"/>
</dbReference>
<evidence type="ECO:0000313" key="6">
    <source>
        <dbReference type="EMBL" id="GLQ26593.1"/>
    </source>
</evidence>
<dbReference type="PROSITE" id="PS50931">
    <property type="entry name" value="HTH_LYSR"/>
    <property type="match status" value="1"/>
</dbReference>
<dbReference type="Pfam" id="PF03466">
    <property type="entry name" value="LysR_substrate"/>
    <property type="match status" value="1"/>
</dbReference>
<feature type="domain" description="HTH lysR-type" evidence="5">
    <location>
        <begin position="11"/>
        <end position="68"/>
    </location>
</feature>
<dbReference type="PANTHER" id="PTHR30126:SF39">
    <property type="entry name" value="HTH-TYPE TRANSCRIPTIONAL REGULATOR CYSL"/>
    <property type="match status" value="1"/>
</dbReference>
<reference evidence="6" key="2">
    <citation type="submission" date="2023-01" db="EMBL/GenBank/DDBJ databases">
        <title>Draft genome sequence of Sulfitobacter pacificus strain NBRC 109915.</title>
        <authorList>
            <person name="Sun Q."/>
            <person name="Mori K."/>
        </authorList>
    </citation>
    <scope>NUCLEOTIDE SEQUENCE</scope>
    <source>
        <strain evidence="6">NBRC 109915</strain>
    </source>
</reference>
<gene>
    <name evidence="6" type="ORF">GCM10007927_13960</name>
</gene>
<keyword evidence="7" id="KW-1185">Reference proteome</keyword>
<keyword evidence="2" id="KW-0805">Transcription regulation</keyword>
<dbReference type="RefSeq" id="WP_284371927.1">
    <property type="nucleotide sequence ID" value="NZ_BSNL01000001.1"/>
</dbReference>
<keyword evidence="4" id="KW-0804">Transcription</keyword>
<reference evidence="6" key="1">
    <citation type="journal article" date="2014" name="Int. J. Syst. Evol. Microbiol.">
        <title>Complete genome of a new Firmicutes species belonging to the dominant human colonic microbiota ('Ruminococcus bicirculans') reveals two chromosomes and a selective capacity to utilize plant glucans.</title>
        <authorList>
            <consortium name="NISC Comparative Sequencing Program"/>
            <person name="Wegmann U."/>
            <person name="Louis P."/>
            <person name="Goesmann A."/>
            <person name="Henrissat B."/>
            <person name="Duncan S.H."/>
            <person name="Flint H.J."/>
        </authorList>
    </citation>
    <scope>NUCLEOTIDE SEQUENCE</scope>
    <source>
        <strain evidence="6">NBRC 109915</strain>
    </source>
</reference>
<dbReference type="Proteomes" id="UP001161388">
    <property type="component" value="Unassembled WGS sequence"/>
</dbReference>
<dbReference type="InterPro" id="IPR036388">
    <property type="entry name" value="WH-like_DNA-bd_sf"/>
</dbReference>
<evidence type="ECO:0000256" key="1">
    <source>
        <dbReference type="ARBA" id="ARBA00009437"/>
    </source>
</evidence>
<dbReference type="CDD" id="cd05466">
    <property type="entry name" value="PBP2_LTTR_substrate"/>
    <property type="match status" value="1"/>
</dbReference>